<dbReference type="Proteomes" id="UP000002316">
    <property type="component" value="Chromosome 10"/>
</dbReference>
<evidence type="ECO:0000313" key="3">
    <source>
        <dbReference type="Proteomes" id="UP000002316"/>
    </source>
</evidence>
<reference evidence="3" key="1">
    <citation type="journal article" date="2010" name="PLoS Negl. Trop. Dis.">
        <title>The genome sequence of Trypanosoma brucei gambiense, causative agent of chronic human african trypanosomiasis.</title>
        <authorList>
            <person name="Jackson A.P."/>
            <person name="Sanders M."/>
            <person name="Berry A."/>
            <person name="McQuillan J."/>
            <person name="Aslett M.A."/>
            <person name="Quail M.A."/>
            <person name="Chukualim B."/>
            <person name="Capewell P."/>
            <person name="MacLeod A."/>
            <person name="Melville S.E."/>
            <person name="Gibson W."/>
            <person name="Barry J.D."/>
            <person name="Berriman M."/>
            <person name="Hertz-Fowler C."/>
        </authorList>
    </citation>
    <scope>NUCLEOTIDE SEQUENCE [LARGE SCALE GENOMIC DNA]</scope>
    <source>
        <strain evidence="3">MHOM/CI/86/DAL972</strain>
    </source>
</reference>
<dbReference type="GeneID" id="23865891"/>
<dbReference type="KEGG" id="tbg:TbgDal_X7810"/>
<accession>D0A348</accession>
<dbReference type="AlphaFoldDB" id="D0A348"/>
<feature type="compositionally biased region" description="Polar residues" evidence="1">
    <location>
        <begin position="39"/>
        <end position="48"/>
    </location>
</feature>
<feature type="compositionally biased region" description="Basic and acidic residues" evidence="1">
    <location>
        <begin position="83"/>
        <end position="93"/>
    </location>
</feature>
<dbReference type="EMBL" id="FN554973">
    <property type="protein sequence ID" value="CBH15692.1"/>
    <property type="molecule type" value="Genomic_DNA"/>
</dbReference>
<dbReference type="RefSeq" id="XP_011777956.1">
    <property type="nucleotide sequence ID" value="XM_011779654.1"/>
</dbReference>
<evidence type="ECO:0000256" key="1">
    <source>
        <dbReference type="SAM" id="MobiDB-lite"/>
    </source>
</evidence>
<protein>
    <submittedName>
        <fullName evidence="2">Uncharacterized protein</fullName>
    </submittedName>
</protein>
<gene>
    <name evidence="2" type="ORF">TbgDal_X7810</name>
</gene>
<name>D0A348_TRYB9</name>
<evidence type="ECO:0000313" key="2">
    <source>
        <dbReference type="EMBL" id="CBH15692.1"/>
    </source>
</evidence>
<proteinExistence type="predicted"/>
<feature type="region of interest" description="Disordered" evidence="1">
    <location>
        <begin position="39"/>
        <end position="93"/>
    </location>
</feature>
<sequence>MEYFMPTSRFLRQAALIDQKKKKELTYQRMDHHLSSPFVTSNCQTTLQGGHHNTAKKNKKNYPQHSHAPRNKSSLFKPNILHPQRDKQTEVIKKKENKFIKNNVAGASSGPVE</sequence>
<organism evidence="2 3">
    <name type="scientific">Trypanosoma brucei gambiense (strain MHOM/CI/86/DAL972)</name>
    <dbReference type="NCBI Taxonomy" id="679716"/>
    <lineage>
        <taxon>Eukaryota</taxon>
        <taxon>Discoba</taxon>
        <taxon>Euglenozoa</taxon>
        <taxon>Kinetoplastea</taxon>
        <taxon>Metakinetoplastina</taxon>
        <taxon>Trypanosomatida</taxon>
        <taxon>Trypanosomatidae</taxon>
        <taxon>Trypanosoma</taxon>
    </lineage>
</organism>
<feature type="compositionally biased region" description="Basic residues" evidence="1">
    <location>
        <begin position="53"/>
        <end position="70"/>
    </location>
</feature>